<evidence type="ECO:0000313" key="3">
    <source>
        <dbReference type="EMBL" id="EFY84495.1"/>
    </source>
</evidence>
<dbReference type="InParanoid" id="E9EHX2"/>
<evidence type="ECO:0000259" key="2">
    <source>
        <dbReference type="Pfam" id="PF00144"/>
    </source>
</evidence>
<dbReference type="InterPro" id="IPR001466">
    <property type="entry name" value="Beta-lactam-related"/>
</dbReference>
<dbReference type="EMBL" id="GL698622">
    <property type="protein sequence ID" value="EFY84495.1"/>
    <property type="molecule type" value="Genomic_DNA"/>
</dbReference>
<dbReference type="KEGG" id="maw:19253781"/>
<dbReference type="OrthoDB" id="5946976at2759"/>
<dbReference type="InterPro" id="IPR050491">
    <property type="entry name" value="AmpC-like"/>
</dbReference>
<comment type="similarity">
    <text evidence="1">Belongs to the peptidase S12 family.</text>
</comment>
<dbReference type="PANTHER" id="PTHR46825">
    <property type="entry name" value="D-ALANYL-D-ALANINE-CARBOXYPEPTIDASE/ENDOPEPTIDASE AMPH"/>
    <property type="match status" value="1"/>
</dbReference>
<dbReference type="AlphaFoldDB" id="E9EHX2"/>
<dbReference type="GeneID" id="19253781"/>
<organism evidence="4">
    <name type="scientific">Metarhizium acridum (strain CQMa 102)</name>
    <dbReference type="NCBI Taxonomy" id="655827"/>
    <lineage>
        <taxon>Eukaryota</taxon>
        <taxon>Fungi</taxon>
        <taxon>Dikarya</taxon>
        <taxon>Ascomycota</taxon>
        <taxon>Pezizomycotina</taxon>
        <taxon>Sordariomycetes</taxon>
        <taxon>Hypocreomycetidae</taxon>
        <taxon>Hypocreales</taxon>
        <taxon>Clavicipitaceae</taxon>
        <taxon>Metarhizium</taxon>
    </lineage>
</organism>
<dbReference type="SUPFAM" id="SSF56601">
    <property type="entry name" value="beta-lactamase/transpeptidase-like"/>
    <property type="match status" value="1"/>
</dbReference>
<sequence length="589" mass="64719">MDSETSGNVSRHYILPNAMAVHSINDNGNTPSRRIDTVRQGQRENSTLLSFEVPPQADNRTCTASIFAGHLSNGDSVSGEKTVDIFSTNITDINNTPSGNMRNMQLARLRFNPNSKRFDFVGGMPSSIREFQVRTGDVLQWEIVAVGTEDEISIEQDFNQEGPRLPNGMFIECFGDRGTLQTNANGEQNMASMKRREGSMLFIISSGSPYIPPSAQVLPVLCYDAMKPRDIINRLEGALHVINQICDISGVPGSSTGVLHEDQVIYTTHLSHRDVAAKLPPTSDTIYEIGLAQLLRKHLRVTWSTPIQDILPEYQPEQSALDGKVALIDFLSHRTPLSGDMSIALQGDLEFILAPSDTLPAVSRLDTVDPSCKSWVYNNWGYSVAGSVIEKLSGKPAYQYIRETILDQPGLANTTTRPILDQDSDFAEAYSALENAPSPPESQRKLAIFRAQTDPQSSPLENLFQGHIPLVKSDESFGPYGMDWIATHLPGVIGFQGDNAELLDLDELPRTCNDENLNKTFSQQGAGSGYYSAIYLFPKTKSDFVVLTNSMALNDAADWIAQFVATAVHGSRNTIDYLENTPEVPPAEG</sequence>
<reference evidence="3 4" key="1">
    <citation type="journal article" date="2011" name="PLoS Genet.">
        <title>Genome sequencing and comparative transcriptomics of the model entomopathogenic fungi Metarhizium anisopliae and M. acridum.</title>
        <authorList>
            <person name="Gao Q."/>
            <person name="Jin K."/>
            <person name="Ying S.H."/>
            <person name="Zhang Y."/>
            <person name="Xiao G."/>
            <person name="Shang Y."/>
            <person name="Duan Z."/>
            <person name="Hu X."/>
            <person name="Xie X.Q."/>
            <person name="Zhou G."/>
            <person name="Peng G."/>
            <person name="Luo Z."/>
            <person name="Huang W."/>
            <person name="Wang B."/>
            <person name="Fang W."/>
            <person name="Wang S."/>
            <person name="Zhong Y."/>
            <person name="Ma L.J."/>
            <person name="St Leger R.J."/>
            <person name="Zhao G.P."/>
            <person name="Pei Y."/>
            <person name="Feng M.G."/>
            <person name="Xia Y."/>
            <person name="Wang C."/>
        </authorList>
    </citation>
    <scope>NUCLEOTIDE SEQUENCE [LARGE SCALE GENOMIC DNA]</scope>
    <source>
        <strain evidence="3 4">CQMa 102</strain>
    </source>
</reference>
<dbReference type="Proteomes" id="UP000002499">
    <property type="component" value="Unassembled WGS sequence"/>
</dbReference>
<accession>E9EHX2</accession>
<gene>
    <name evidence="3" type="ORF">MAC_09470</name>
</gene>
<dbReference type="Pfam" id="PF00144">
    <property type="entry name" value="Beta-lactamase"/>
    <property type="match status" value="1"/>
</dbReference>
<name>E9EHX2_METAQ</name>
<dbReference type="InterPro" id="IPR012338">
    <property type="entry name" value="Beta-lactam/transpept-like"/>
</dbReference>
<keyword evidence="4" id="KW-1185">Reference proteome</keyword>
<dbReference type="eggNOG" id="ENOG502SK9E">
    <property type="taxonomic scope" value="Eukaryota"/>
</dbReference>
<evidence type="ECO:0000256" key="1">
    <source>
        <dbReference type="ARBA" id="ARBA00038215"/>
    </source>
</evidence>
<dbReference type="Gene3D" id="3.40.710.10">
    <property type="entry name" value="DD-peptidase/beta-lactamase superfamily"/>
    <property type="match status" value="1"/>
</dbReference>
<dbReference type="HOGENOM" id="CLU_463132_0_0_1"/>
<protein>
    <recommendedName>
        <fullName evidence="2">Beta-lactamase-related domain-containing protein</fullName>
    </recommendedName>
</protein>
<proteinExistence type="inferred from homology"/>
<feature type="domain" description="Beta-lactamase-related" evidence="2">
    <location>
        <begin position="249"/>
        <end position="561"/>
    </location>
</feature>
<dbReference type="PANTHER" id="PTHR46825:SF14">
    <property type="entry name" value="BETA-LACTAMASE-RELATED DOMAIN-CONTAINING PROTEIN"/>
    <property type="match status" value="1"/>
</dbReference>
<evidence type="ECO:0000313" key="4">
    <source>
        <dbReference type="Proteomes" id="UP000002499"/>
    </source>
</evidence>